<keyword evidence="2" id="KW-0723">Serine/threonine-protein kinase</keyword>
<evidence type="ECO:0000256" key="5">
    <source>
        <dbReference type="ARBA" id="ARBA00022777"/>
    </source>
</evidence>
<dbReference type="EC" id="2.7.11.1" evidence="1"/>
<evidence type="ECO:0000256" key="2">
    <source>
        <dbReference type="ARBA" id="ARBA00022527"/>
    </source>
</evidence>
<evidence type="ECO:0000259" key="11">
    <source>
        <dbReference type="PROSITE" id="PS50011"/>
    </source>
</evidence>
<evidence type="ECO:0000256" key="3">
    <source>
        <dbReference type="ARBA" id="ARBA00022679"/>
    </source>
</evidence>
<feature type="binding site" evidence="9">
    <location>
        <position position="105"/>
    </location>
    <ligand>
        <name>ATP</name>
        <dbReference type="ChEBI" id="CHEBI:30616"/>
    </ligand>
</feature>
<dbReference type="SUPFAM" id="SSF56112">
    <property type="entry name" value="Protein kinase-like (PK-like)"/>
    <property type="match status" value="1"/>
</dbReference>
<evidence type="ECO:0000256" key="6">
    <source>
        <dbReference type="ARBA" id="ARBA00022840"/>
    </source>
</evidence>
<evidence type="ECO:0000313" key="12">
    <source>
        <dbReference type="EMBL" id="KAL0483103.1"/>
    </source>
</evidence>
<dbReference type="AlphaFoldDB" id="A0AAW2Z1E9"/>
<name>A0AAW2Z1E9_9EUKA</name>
<feature type="region of interest" description="Disordered" evidence="10">
    <location>
        <begin position="21"/>
        <end position="52"/>
    </location>
</feature>
<dbReference type="GO" id="GO:0004674">
    <property type="term" value="F:protein serine/threonine kinase activity"/>
    <property type="evidence" value="ECO:0007669"/>
    <property type="project" value="UniProtKB-KW"/>
</dbReference>
<sequence>MPTLEQKKLFVEKIKERVAKGKGGVRVKKKKKTNNDQNNDSGSEDYDDIDEEDPKDYCRGGYHPMRIGEILNNNRYHVVHKLGWGYFSTVWLCWDAIESRFVAVKVQKSAIDFQDSALDEIDIFKQLCDKYKSGAANPNDVDSCPIVALLDSFSFRGINGKHICLVFEVMGENLLSLIREYDYKGIPLDRVRVIMRHVLQGLDLMHRQCSIIHTDLKPENVIQKQPSSKIVQIMKSYKRPPKSGVPLTERKDLENLTKSQLKKLKRKLKASEGAPASTEPQEETTQQELSNEPQVAKESENQEYDLPAFNDKKDDEGVKIMDFGNSCWIDKQFTDDVQTRQYRAPEVILGAKYSTPIDIWSLACVAFELATGDFLFDPRESRGVPRDEDHLALIIELVGEDNFPVKSRCTGNAWHHFFDKNGRLRHIDRLKIFKMEPLLLEKYKFEPDDAKQFADFLSGMLIVNPHQRHTASKLLQHEFLNKASV</sequence>
<keyword evidence="3" id="KW-0808">Transferase</keyword>
<keyword evidence="5" id="KW-0418">Kinase</keyword>
<dbReference type="InterPro" id="IPR000719">
    <property type="entry name" value="Prot_kinase_dom"/>
</dbReference>
<protein>
    <recommendedName>
        <fullName evidence="1">non-specific serine/threonine protein kinase</fullName>
        <ecNumber evidence="1">2.7.11.1</ecNumber>
    </recommendedName>
</protein>
<dbReference type="GO" id="GO:0000245">
    <property type="term" value="P:spliceosomal complex assembly"/>
    <property type="evidence" value="ECO:0007669"/>
    <property type="project" value="TreeGrafter"/>
</dbReference>
<dbReference type="InterPro" id="IPR017441">
    <property type="entry name" value="Protein_kinase_ATP_BS"/>
</dbReference>
<dbReference type="GO" id="GO:0005524">
    <property type="term" value="F:ATP binding"/>
    <property type="evidence" value="ECO:0007669"/>
    <property type="project" value="UniProtKB-UniRule"/>
</dbReference>
<dbReference type="FunFam" id="1.10.510.10:FF:000275">
    <property type="entry name" value="SRSF protein kinase 2 isoform X3"/>
    <property type="match status" value="1"/>
</dbReference>
<evidence type="ECO:0000256" key="8">
    <source>
        <dbReference type="ARBA" id="ARBA00048679"/>
    </source>
</evidence>
<evidence type="ECO:0000256" key="1">
    <source>
        <dbReference type="ARBA" id="ARBA00012513"/>
    </source>
</evidence>
<dbReference type="PROSITE" id="PS50011">
    <property type="entry name" value="PROTEIN_KINASE_DOM"/>
    <property type="match status" value="1"/>
</dbReference>
<gene>
    <name evidence="12" type="ORF">AKO1_014996</name>
</gene>
<comment type="caution">
    <text evidence="12">The sequence shown here is derived from an EMBL/GenBank/DDBJ whole genome shotgun (WGS) entry which is preliminary data.</text>
</comment>
<dbReference type="PROSITE" id="PS00107">
    <property type="entry name" value="PROTEIN_KINASE_ATP"/>
    <property type="match status" value="1"/>
</dbReference>
<reference evidence="12 13" key="1">
    <citation type="submission" date="2024-03" db="EMBL/GenBank/DDBJ databases">
        <title>The Acrasis kona genome and developmental transcriptomes reveal deep origins of eukaryotic multicellular pathways.</title>
        <authorList>
            <person name="Sheikh S."/>
            <person name="Fu C.-J."/>
            <person name="Brown M.W."/>
            <person name="Baldauf S.L."/>
        </authorList>
    </citation>
    <scope>NUCLEOTIDE SEQUENCE [LARGE SCALE GENOMIC DNA]</scope>
    <source>
        <strain evidence="12 13">ATCC MYA-3509</strain>
    </source>
</reference>
<keyword evidence="6 9" id="KW-0067">ATP-binding</keyword>
<dbReference type="Pfam" id="PF00069">
    <property type="entry name" value="Pkinase"/>
    <property type="match status" value="2"/>
</dbReference>
<evidence type="ECO:0000256" key="10">
    <source>
        <dbReference type="SAM" id="MobiDB-lite"/>
    </source>
</evidence>
<proteinExistence type="predicted"/>
<comment type="catalytic activity">
    <reaction evidence="8">
        <text>L-seryl-[protein] + ATP = O-phospho-L-seryl-[protein] + ADP + H(+)</text>
        <dbReference type="Rhea" id="RHEA:17989"/>
        <dbReference type="Rhea" id="RHEA-COMP:9863"/>
        <dbReference type="Rhea" id="RHEA-COMP:11604"/>
        <dbReference type="ChEBI" id="CHEBI:15378"/>
        <dbReference type="ChEBI" id="CHEBI:29999"/>
        <dbReference type="ChEBI" id="CHEBI:30616"/>
        <dbReference type="ChEBI" id="CHEBI:83421"/>
        <dbReference type="ChEBI" id="CHEBI:456216"/>
        <dbReference type="EC" id="2.7.11.1"/>
    </reaction>
</comment>
<comment type="catalytic activity">
    <reaction evidence="7">
        <text>L-threonyl-[protein] + ATP = O-phospho-L-threonyl-[protein] + ADP + H(+)</text>
        <dbReference type="Rhea" id="RHEA:46608"/>
        <dbReference type="Rhea" id="RHEA-COMP:11060"/>
        <dbReference type="Rhea" id="RHEA-COMP:11605"/>
        <dbReference type="ChEBI" id="CHEBI:15378"/>
        <dbReference type="ChEBI" id="CHEBI:30013"/>
        <dbReference type="ChEBI" id="CHEBI:30616"/>
        <dbReference type="ChEBI" id="CHEBI:61977"/>
        <dbReference type="ChEBI" id="CHEBI:456216"/>
        <dbReference type="EC" id="2.7.11.1"/>
    </reaction>
</comment>
<dbReference type="EMBL" id="JAOPGA020000931">
    <property type="protein sequence ID" value="KAL0483103.1"/>
    <property type="molecule type" value="Genomic_DNA"/>
</dbReference>
<evidence type="ECO:0000256" key="4">
    <source>
        <dbReference type="ARBA" id="ARBA00022741"/>
    </source>
</evidence>
<evidence type="ECO:0000313" key="13">
    <source>
        <dbReference type="Proteomes" id="UP001431209"/>
    </source>
</evidence>
<organism evidence="12 13">
    <name type="scientific">Acrasis kona</name>
    <dbReference type="NCBI Taxonomy" id="1008807"/>
    <lineage>
        <taxon>Eukaryota</taxon>
        <taxon>Discoba</taxon>
        <taxon>Heterolobosea</taxon>
        <taxon>Tetramitia</taxon>
        <taxon>Eutetramitia</taxon>
        <taxon>Acrasidae</taxon>
        <taxon>Acrasis</taxon>
    </lineage>
</organism>
<dbReference type="InterPro" id="IPR051334">
    <property type="entry name" value="SRPK"/>
</dbReference>
<evidence type="ECO:0000256" key="7">
    <source>
        <dbReference type="ARBA" id="ARBA00047899"/>
    </source>
</evidence>
<dbReference type="InterPro" id="IPR011009">
    <property type="entry name" value="Kinase-like_dom_sf"/>
</dbReference>
<dbReference type="GO" id="GO:0050684">
    <property type="term" value="P:regulation of mRNA processing"/>
    <property type="evidence" value="ECO:0007669"/>
    <property type="project" value="TreeGrafter"/>
</dbReference>
<keyword evidence="4 9" id="KW-0547">Nucleotide-binding</keyword>
<dbReference type="Proteomes" id="UP001431209">
    <property type="component" value="Unassembled WGS sequence"/>
</dbReference>
<dbReference type="SMART" id="SM00220">
    <property type="entry name" value="S_TKc"/>
    <property type="match status" value="1"/>
</dbReference>
<accession>A0AAW2Z1E9</accession>
<dbReference type="Gene3D" id="1.10.510.10">
    <property type="entry name" value="Transferase(Phosphotransferase) domain 1"/>
    <property type="match status" value="1"/>
</dbReference>
<feature type="compositionally biased region" description="Acidic residues" evidence="10">
    <location>
        <begin position="42"/>
        <end position="52"/>
    </location>
</feature>
<keyword evidence="13" id="KW-1185">Reference proteome</keyword>
<dbReference type="Gene3D" id="3.30.200.20">
    <property type="entry name" value="Phosphorylase Kinase, domain 1"/>
    <property type="match status" value="1"/>
</dbReference>
<dbReference type="PANTHER" id="PTHR47634">
    <property type="entry name" value="PROTEIN KINASE DOMAIN-CONTAINING PROTEIN-RELATED"/>
    <property type="match status" value="1"/>
</dbReference>
<feature type="region of interest" description="Disordered" evidence="10">
    <location>
        <begin position="267"/>
        <end position="311"/>
    </location>
</feature>
<evidence type="ECO:0000256" key="9">
    <source>
        <dbReference type="PROSITE-ProRule" id="PRU10141"/>
    </source>
</evidence>
<feature type="compositionally biased region" description="Basic residues" evidence="10">
    <location>
        <begin position="23"/>
        <end position="32"/>
    </location>
</feature>
<dbReference type="PANTHER" id="PTHR47634:SF9">
    <property type="entry name" value="PROTEIN KINASE DOMAIN-CONTAINING PROTEIN-RELATED"/>
    <property type="match status" value="1"/>
</dbReference>
<feature type="domain" description="Protein kinase" evidence="11">
    <location>
        <begin position="76"/>
        <end position="480"/>
    </location>
</feature>